<evidence type="ECO:0000313" key="2">
    <source>
        <dbReference type="Proteomes" id="UP001177260"/>
    </source>
</evidence>
<sequence length="339" mass="36976">MDSPAPWSFSLDLAGVVSLADISVVAQRTALTGSAAFLDILVLSPGLHCQQKAAGINDGEYPAAAAMTTGYVFRVENPATIYFLKNVGRTGELTTLSVNAIPDLAEKSRWLDILFAVDTATPVGIVAYFLAVGSTLSVLFLLVYSRDWWGLSVITLLIINRLINFFLVRARGSRGWRGAREDGDGDLLVLLSQDRWIRMIGAVNDLKAVTSGQWLRDMTWFESTASGFATLLAYINAALASNAKPFGKVLLMLLLFGSAGLLALVNVSTRKFQMHGHIVTVQSPRRKFRRRLDLAEALIKDSGRADWALRLGMINSIPENANVQFGWNDQGSCHEGVTL</sequence>
<organism evidence="1 2">
    <name type="scientific">Aspergillus melleus</name>
    <dbReference type="NCBI Taxonomy" id="138277"/>
    <lineage>
        <taxon>Eukaryota</taxon>
        <taxon>Fungi</taxon>
        <taxon>Dikarya</taxon>
        <taxon>Ascomycota</taxon>
        <taxon>Pezizomycotina</taxon>
        <taxon>Eurotiomycetes</taxon>
        <taxon>Eurotiomycetidae</taxon>
        <taxon>Eurotiales</taxon>
        <taxon>Aspergillaceae</taxon>
        <taxon>Aspergillus</taxon>
        <taxon>Aspergillus subgen. Circumdati</taxon>
    </lineage>
</organism>
<accession>A0ACC3AW59</accession>
<dbReference type="Proteomes" id="UP001177260">
    <property type="component" value="Unassembled WGS sequence"/>
</dbReference>
<protein>
    <submittedName>
        <fullName evidence="1">Uncharacterized protein</fullName>
    </submittedName>
</protein>
<gene>
    <name evidence="1" type="ORF">N8T08_008379</name>
</gene>
<dbReference type="EMBL" id="JAOPJF010000058">
    <property type="protein sequence ID" value="KAK1141866.1"/>
    <property type="molecule type" value="Genomic_DNA"/>
</dbReference>
<proteinExistence type="predicted"/>
<comment type="caution">
    <text evidence="1">The sequence shown here is derived from an EMBL/GenBank/DDBJ whole genome shotgun (WGS) entry which is preliminary data.</text>
</comment>
<reference evidence="1 2" key="1">
    <citation type="journal article" date="2023" name="ACS Omega">
        <title>Identification of the Neoaspergillic Acid Biosynthesis Gene Cluster by Establishing an In Vitro CRISPR-Ribonucleoprotein Genetic System in Aspergillus melleus.</title>
        <authorList>
            <person name="Yuan B."/>
            <person name="Grau M.F."/>
            <person name="Murata R.M."/>
            <person name="Torok T."/>
            <person name="Venkateswaran K."/>
            <person name="Stajich J.E."/>
            <person name="Wang C.C.C."/>
        </authorList>
    </citation>
    <scope>NUCLEOTIDE SEQUENCE [LARGE SCALE GENOMIC DNA]</scope>
    <source>
        <strain evidence="1 2">IMV 1140</strain>
    </source>
</reference>
<evidence type="ECO:0000313" key="1">
    <source>
        <dbReference type="EMBL" id="KAK1141866.1"/>
    </source>
</evidence>
<keyword evidence="2" id="KW-1185">Reference proteome</keyword>
<name>A0ACC3AW59_9EURO</name>